<dbReference type="PRINTS" id="PR00040">
    <property type="entry name" value="HTHMERR"/>
</dbReference>
<evidence type="ECO:0000259" key="2">
    <source>
        <dbReference type="PROSITE" id="PS50937"/>
    </source>
</evidence>
<dbReference type="InterPro" id="IPR012925">
    <property type="entry name" value="TipAS_dom"/>
</dbReference>
<dbReference type="Proteomes" id="UP000273001">
    <property type="component" value="Chromosome"/>
</dbReference>
<keyword evidence="4" id="KW-1185">Reference proteome</keyword>
<keyword evidence="1" id="KW-0238">DNA-binding</keyword>
<dbReference type="PROSITE" id="PS00552">
    <property type="entry name" value="HTH_MERR_1"/>
    <property type="match status" value="1"/>
</dbReference>
<dbReference type="EMBL" id="CP032514">
    <property type="protein sequence ID" value="AYD90839.1"/>
    <property type="molecule type" value="Genomic_DNA"/>
</dbReference>
<dbReference type="SMART" id="SM00422">
    <property type="entry name" value="HTH_MERR"/>
    <property type="match status" value="1"/>
</dbReference>
<dbReference type="PANTHER" id="PTHR30204:SF97">
    <property type="entry name" value="MERR FAMILY REGULATORY PROTEIN"/>
    <property type="match status" value="1"/>
</dbReference>
<reference evidence="3 4" key="1">
    <citation type="submission" date="2018-09" db="EMBL/GenBank/DDBJ databases">
        <authorList>
            <person name="Li J."/>
        </authorList>
    </citation>
    <scope>NUCLEOTIDE SEQUENCE [LARGE SCALE GENOMIC DNA]</scope>
    <source>
        <strain evidence="3 4">2129</strain>
    </source>
</reference>
<protein>
    <submittedName>
        <fullName evidence="3">MerR family transcriptional regulator</fullName>
    </submittedName>
</protein>
<dbReference type="Pfam" id="PF13411">
    <property type="entry name" value="MerR_1"/>
    <property type="match status" value="1"/>
</dbReference>
<accession>A0ABN5PRM0</accession>
<dbReference type="InterPro" id="IPR047057">
    <property type="entry name" value="MerR_fam"/>
</dbReference>
<evidence type="ECO:0000313" key="4">
    <source>
        <dbReference type="Proteomes" id="UP000273001"/>
    </source>
</evidence>
<evidence type="ECO:0000313" key="3">
    <source>
        <dbReference type="EMBL" id="AYD90839.1"/>
    </source>
</evidence>
<dbReference type="Gene3D" id="1.10.1660.10">
    <property type="match status" value="1"/>
</dbReference>
<sequence length="276" mass="31573">MMTVGEVAALLGVSVRTLHHWDDVGVVRPSRRSQVGYRLYSSGDCQRLEQVLAYREAGVPLALIGRLLDAPHMEVLTHLVRQRELLEERVCQLTRALGVIDSMVERTEAMKKERKTEEGPQQLPEDTRTALAGLWGHFWGATWDPAYAQEAEQRWGRTEQWAQAGHRQASMTWGDWEQACQESEALESELVEAMRRGVVPGSPQACILAERHRSDLSRWFDVSVSQQVLITRLYEKDERLRRHYDHRAPGLAAWLREVVEACARIQGLDPQTARWS</sequence>
<dbReference type="InterPro" id="IPR009061">
    <property type="entry name" value="DNA-bd_dom_put_sf"/>
</dbReference>
<dbReference type="Pfam" id="PF07739">
    <property type="entry name" value="TipAS"/>
    <property type="match status" value="1"/>
</dbReference>
<dbReference type="Gene3D" id="1.10.490.50">
    <property type="entry name" value="Antibiotic binding domain of TipA-like multidrug resistance regulators"/>
    <property type="match status" value="1"/>
</dbReference>
<evidence type="ECO:0000256" key="1">
    <source>
        <dbReference type="ARBA" id="ARBA00023125"/>
    </source>
</evidence>
<proteinExistence type="predicted"/>
<name>A0ABN5PRM0_9ACTO</name>
<dbReference type="PROSITE" id="PS50937">
    <property type="entry name" value="HTH_MERR_2"/>
    <property type="match status" value="1"/>
</dbReference>
<organism evidence="3 4">
    <name type="scientific">Actinomyces lilanjuaniae</name>
    <dbReference type="NCBI Taxonomy" id="2321394"/>
    <lineage>
        <taxon>Bacteria</taxon>
        <taxon>Bacillati</taxon>
        <taxon>Actinomycetota</taxon>
        <taxon>Actinomycetes</taxon>
        <taxon>Actinomycetales</taxon>
        <taxon>Actinomycetaceae</taxon>
        <taxon>Actinomyces</taxon>
    </lineage>
</organism>
<feature type="domain" description="HTH merR-type" evidence="2">
    <location>
        <begin position="1"/>
        <end position="70"/>
    </location>
</feature>
<gene>
    <name evidence="3" type="ORF">D5R93_06250</name>
</gene>
<dbReference type="InterPro" id="IPR000551">
    <property type="entry name" value="MerR-type_HTH_dom"/>
</dbReference>
<dbReference type="SUPFAM" id="SSF89082">
    <property type="entry name" value="Antibiotic binding domain of TipA-like multidrug resistance regulators"/>
    <property type="match status" value="1"/>
</dbReference>
<dbReference type="PANTHER" id="PTHR30204">
    <property type="entry name" value="REDOX-CYCLING DRUG-SENSING TRANSCRIPTIONAL ACTIVATOR SOXR"/>
    <property type="match status" value="1"/>
</dbReference>
<dbReference type="SUPFAM" id="SSF46955">
    <property type="entry name" value="Putative DNA-binding domain"/>
    <property type="match status" value="1"/>
</dbReference>
<dbReference type="CDD" id="cd01106">
    <property type="entry name" value="HTH_TipAL-Mta"/>
    <property type="match status" value="1"/>
</dbReference>
<dbReference type="InterPro" id="IPR036244">
    <property type="entry name" value="TipA-like_antibiotic-bd"/>
</dbReference>